<dbReference type="RefSeq" id="WP_207327468.1">
    <property type="nucleotide sequence ID" value="NZ_JAFMYW010000001.1"/>
</dbReference>
<organism evidence="2 3">
    <name type="scientific">Fibrella forsythiae</name>
    <dbReference type="NCBI Taxonomy" id="2817061"/>
    <lineage>
        <taxon>Bacteria</taxon>
        <taxon>Pseudomonadati</taxon>
        <taxon>Bacteroidota</taxon>
        <taxon>Cytophagia</taxon>
        <taxon>Cytophagales</taxon>
        <taxon>Spirosomataceae</taxon>
        <taxon>Fibrella</taxon>
    </lineage>
</organism>
<dbReference type="EMBL" id="JAFMYW010000001">
    <property type="protein sequence ID" value="MBO0947560.1"/>
    <property type="molecule type" value="Genomic_DNA"/>
</dbReference>
<feature type="region of interest" description="Disordered" evidence="1">
    <location>
        <begin position="34"/>
        <end position="58"/>
    </location>
</feature>
<evidence type="ECO:0000313" key="3">
    <source>
        <dbReference type="Proteomes" id="UP000664628"/>
    </source>
</evidence>
<proteinExistence type="predicted"/>
<accession>A0ABS3JC27</accession>
<comment type="caution">
    <text evidence="2">The sequence shown here is derived from an EMBL/GenBank/DDBJ whole genome shotgun (WGS) entry which is preliminary data.</text>
</comment>
<name>A0ABS3JC27_9BACT</name>
<dbReference type="Proteomes" id="UP000664628">
    <property type="component" value="Unassembled WGS sequence"/>
</dbReference>
<reference evidence="2 3" key="1">
    <citation type="submission" date="2021-03" db="EMBL/GenBank/DDBJ databases">
        <title>Fibrella sp. HMF5405 genome sequencing and assembly.</title>
        <authorList>
            <person name="Kang H."/>
            <person name="Kim H."/>
            <person name="Bae S."/>
            <person name="Joh K."/>
        </authorList>
    </citation>
    <scope>NUCLEOTIDE SEQUENCE [LARGE SCALE GENOMIC DNA]</scope>
    <source>
        <strain evidence="2 3">HMF5405</strain>
    </source>
</reference>
<evidence type="ECO:0000256" key="1">
    <source>
        <dbReference type="SAM" id="MobiDB-lite"/>
    </source>
</evidence>
<evidence type="ECO:0000313" key="2">
    <source>
        <dbReference type="EMBL" id="MBO0947560.1"/>
    </source>
</evidence>
<gene>
    <name evidence="2" type="ORF">J2I46_03140</name>
</gene>
<sequence length="58" mass="6793">MDTAQLPFLSDTPRSGYRLDSFRGKYVRIDADAEPLDFQDEDDYSDSQQNRDFCRPEV</sequence>
<keyword evidence="3" id="KW-1185">Reference proteome</keyword>
<protein>
    <submittedName>
        <fullName evidence="2">Uncharacterized protein</fullName>
    </submittedName>
</protein>
<feature type="compositionally biased region" description="Acidic residues" evidence="1">
    <location>
        <begin position="34"/>
        <end position="45"/>
    </location>
</feature>